<feature type="compositionally biased region" description="Polar residues" evidence="1">
    <location>
        <begin position="43"/>
        <end position="54"/>
    </location>
</feature>
<dbReference type="Proteomes" id="UP000053647">
    <property type="component" value="Unassembled WGS sequence"/>
</dbReference>
<organism evidence="3 4">
    <name type="scientific">Paxillus involutus ATCC 200175</name>
    <dbReference type="NCBI Taxonomy" id="664439"/>
    <lineage>
        <taxon>Eukaryota</taxon>
        <taxon>Fungi</taxon>
        <taxon>Dikarya</taxon>
        <taxon>Basidiomycota</taxon>
        <taxon>Agaricomycotina</taxon>
        <taxon>Agaricomycetes</taxon>
        <taxon>Agaricomycetidae</taxon>
        <taxon>Boletales</taxon>
        <taxon>Paxilineae</taxon>
        <taxon>Paxillaceae</taxon>
        <taxon>Paxillus</taxon>
    </lineage>
</organism>
<keyword evidence="4" id="KW-1185">Reference proteome</keyword>
<feature type="chain" id="PRO_5002203851" evidence="2">
    <location>
        <begin position="18"/>
        <end position="236"/>
    </location>
</feature>
<dbReference type="OrthoDB" id="10567928at2759"/>
<feature type="region of interest" description="Disordered" evidence="1">
    <location>
        <begin position="43"/>
        <end position="101"/>
    </location>
</feature>
<feature type="region of interest" description="Disordered" evidence="1">
    <location>
        <begin position="196"/>
        <end position="236"/>
    </location>
</feature>
<sequence length="236" mass="22006">MRLIALTSLALALVAFSMPITIPIPNDLTQNLPPTVLSNANLQKSGTVNPNDVVSNPALGPQPGVISGSPTGSGPGNVDPEPNGATGSGLAGADPQPAQPINGVQIGRRIIAPPSPIPLSAELAGVGSQTETATGGPLSGTNSGGAAGLIHGASNTGGTSGNGNVGDVGGVTGAIPGASGAANGMFSGAGSYIQSAENGGPSGDATGITRGGANGAVGPISGAVSGAAEGSPALSA</sequence>
<reference evidence="3 4" key="1">
    <citation type="submission" date="2014-06" db="EMBL/GenBank/DDBJ databases">
        <authorList>
            <consortium name="DOE Joint Genome Institute"/>
            <person name="Kuo A."/>
            <person name="Kohler A."/>
            <person name="Nagy L.G."/>
            <person name="Floudas D."/>
            <person name="Copeland A."/>
            <person name="Barry K.W."/>
            <person name="Cichocki N."/>
            <person name="Veneault-Fourrey C."/>
            <person name="LaButti K."/>
            <person name="Lindquist E.A."/>
            <person name="Lipzen A."/>
            <person name="Lundell T."/>
            <person name="Morin E."/>
            <person name="Murat C."/>
            <person name="Sun H."/>
            <person name="Tunlid A."/>
            <person name="Henrissat B."/>
            <person name="Grigoriev I.V."/>
            <person name="Hibbett D.S."/>
            <person name="Martin F."/>
            <person name="Nordberg H.P."/>
            <person name="Cantor M.N."/>
            <person name="Hua S.X."/>
        </authorList>
    </citation>
    <scope>NUCLEOTIDE SEQUENCE [LARGE SCALE GENOMIC DNA]</scope>
    <source>
        <strain evidence="3 4">ATCC 200175</strain>
    </source>
</reference>
<keyword evidence="2" id="KW-0732">Signal</keyword>
<gene>
    <name evidence="3" type="ORF">PAXINDRAFT_101316</name>
</gene>
<evidence type="ECO:0000313" key="3">
    <source>
        <dbReference type="EMBL" id="KIJ12193.1"/>
    </source>
</evidence>
<proteinExistence type="predicted"/>
<dbReference type="EMBL" id="KN819367">
    <property type="protein sequence ID" value="KIJ12193.1"/>
    <property type="molecule type" value="Genomic_DNA"/>
</dbReference>
<feature type="signal peptide" evidence="2">
    <location>
        <begin position="1"/>
        <end position="17"/>
    </location>
</feature>
<reference evidence="4" key="2">
    <citation type="submission" date="2015-01" db="EMBL/GenBank/DDBJ databases">
        <title>Evolutionary Origins and Diversification of the Mycorrhizal Mutualists.</title>
        <authorList>
            <consortium name="DOE Joint Genome Institute"/>
            <consortium name="Mycorrhizal Genomics Consortium"/>
            <person name="Kohler A."/>
            <person name="Kuo A."/>
            <person name="Nagy L.G."/>
            <person name="Floudas D."/>
            <person name="Copeland A."/>
            <person name="Barry K.W."/>
            <person name="Cichocki N."/>
            <person name="Veneault-Fourrey C."/>
            <person name="LaButti K."/>
            <person name="Lindquist E.A."/>
            <person name="Lipzen A."/>
            <person name="Lundell T."/>
            <person name="Morin E."/>
            <person name="Murat C."/>
            <person name="Riley R."/>
            <person name="Ohm R."/>
            <person name="Sun H."/>
            <person name="Tunlid A."/>
            <person name="Henrissat B."/>
            <person name="Grigoriev I.V."/>
            <person name="Hibbett D.S."/>
            <person name="Martin F."/>
        </authorList>
    </citation>
    <scope>NUCLEOTIDE SEQUENCE [LARGE SCALE GENOMIC DNA]</scope>
    <source>
        <strain evidence="4">ATCC 200175</strain>
    </source>
</reference>
<evidence type="ECO:0000313" key="4">
    <source>
        <dbReference type="Proteomes" id="UP000053647"/>
    </source>
</evidence>
<evidence type="ECO:0000256" key="1">
    <source>
        <dbReference type="SAM" id="MobiDB-lite"/>
    </source>
</evidence>
<dbReference type="AlphaFoldDB" id="A0A0C9TNX0"/>
<protein>
    <submittedName>
        <fullName evidence="3">Uncharacterized protein</fullName>
    </submittedName>
</protein>
<dbReference type="HOGENOM" id="CLU_1190232_0_0_1"/>
<evidence type="ECO:0000256" key="2">
    <source>
        <dbReference type="SAM" id="SignalP"/>
    </source>
</evidence>
<accession>A0A0C9TNX0</accession>
<feature type="region of interest" description="Disordered" evidence="1">
    <location>
        <begin position="124"/>
        <end position="144"/>
    </location>
</feature>
<name>A0A0C9TNX0_PAXIN</name>